<comment type="caution">
    <text evidence="10">The sequence shown here is derived from an EMBL/GenBank/DDBJ whole genome shotgun (WGS) entry which is preliminary data.</text>
</comment>
<organism evidence="10 11">
    <name type="scientific">Candidatus Lloydbacteria bacterium RIFCSPHIGHO2_02_FULL_50_13</name>
    <dbReference type="NCBI Taxonomy" id="1798661"/>
    <lineage>
        <taxon>Bacteria</taxon>
        <taxon>Candidatus Lloydiibacteriota</taxon>
    </lineage>
</organism>
<name>A0A1G2D5G3_9BACT</name>
<evidence type="ECO:0000313" key="11">
    <source>
        <dbReference type="Proteomes" id="UP000177996"/>
    </source>
</evidence>
<dbReference type="InterPro" id="IPR029044">
    <property type="entry name" value="Nucleotide-diphossugar_trans"/>
</dbReference>
<proteinExistence type="predicted"/>
<gene>
    <name evidence="10" type="ORF">A3D65_03245</name>
</gene>
<feature type="domain" description="Glycosyltransferase 2-like" evidence="9">
    <location>
        <begin position="12"/>
        <end position="142"/>
    </location>
</feature>
<evidence type="ECO:0000256" key="2">
    <source>
        <dbReference type="ARBA" id="ARBA00022676"/>
    </source>
</evidence>
<evidence type="ECO:0000256" key="1">
    <source>
        <dbReference type="ARBA" id="ARBA00022475"/>
    </source>
</evidence>
<evidence type="ECO:0000256" key="4">
    <source>
        <dbReference type="ARBA" id="ARBA00022692"/>
    </source>
</evidence>
<dbReference type="EMBL" id="MHLL01000026">
    <property type="protein sequence ID" value="OGZ08787.1"/>
    <property type="molecule type" value="Genomic_DNA"/>
</dbReference>
<dbReference type="InterPro" id="IPR050256">
    <property type="entry name" value="Glycosyltransferase_2"/>
</dbReference>
<dbReference type="Pfam" id="PF00535">
    <property type="entry name" value="Glycos_transf_2"/>
    <property type="match status" value="1"/>
</dbReference>
<dbReference type="Proteomes" id="UP000177996">
    <property type="component" value="Unassembled WGS sequence"/>
</dbReference>
<keyword evidence="5" id="KW-0448">Lipopolysaccharide biosynthesis</keyword>
<dbReference type="PANTHER" id="PTHR48090:SF3">
    <property type="entry name" value="UNDECAPRENYL-PHOSPHATE 4-DEOXY-4-FORMAMIDO-L-ARABINOSE TRANSFERASE"/>
    <property type="match status" value="1"/>
</dbReference>
<keyword evidence="3 10" id="KW-0808">Transferase</keyword>
<reference evidence="10 11" key="1">
    <citation type="journal article" date="2016" name="Nat. Commun.">
        <title>Thousands of microbial genomes shed light on interconnected biogeochemical processes in an aquifer system.</title>
        <authorList>
            <person name="Anantharaman K."/>
            <person name="Brown C.T."/>
            <person name="Hug L.A."/>
            <person name="Sharon I."/>
            <person name="Castelle C.J."/>
            <person name="Probst A.J."/>
            <person name="Thomas B.C."/>
            <person name="Singh A."/>
            <person name="Wilkins M.J."/>
            <person name="Karaoz U."/>
            <person name="Brodie E.L."/>
            <person name="Williams K.H."/>
            <person name="Hubbard S.S."/>
            <person name="Banfield J.F."/>
        </authorList>
    </citation>
    <scope>NUCLEOTIDE SEQUENCE [LARGE SCALE GENOMIC DNA]</scope>
</reference>
<dbReference type="GO" id="GO:0016757">
    <property type="term" value="F:glycosyltransferase activity"/>
    <property type="evidence" value="ECO:0007669"/>
    <property type="project" value="UniProtKB-KW"/>
</dbReference>
<dbReference type="Gene3D" id="3.90.550.10">
    <property type="entry name" value="Spore Coat Polysaccharide Biosynthesis Protein SpsA, Chain A"/>
    <property type="match status" value="1"/>
</dbReference>
<dbReference type="InterPro" id="IPR001173">
    <property type="entry name" value="Glyco_trans_2-like"/>
</dbReference>
<sequence>MNTDEKTHIGAVVPVYGCELCLPELYLRLSLSLQKINPNFEVIFVNDGSLDNAWPVIKDLASKDKRVRGLNLSRNFGQHPAISAGLSASTAEWVVVMDCDLQDQPEEIEKLYRKAREGFDAVVASRIERQDGYFRKVISSVFYGTLSYLTDTKHDPTVANFGIYSRKTIDAILNMGERSRYFPLMVRWVGFKTATLPVEHAKRKSGKTSYSLKKMLDLGIDVVLAFSDKPLRLVVKFGIIISFLALMYVVFVVLRALDGIHPVLGWASLIASIWLIFGMLTMILGIISLYVGKTFDETKKRPIYIVKEKI</sequence>
<keyword evidence="2" id="KW-0328">Glycosyltransferase</keyword>
<evidence type="ECO:0000259" key="9">
    <source>
        <dbReference type="Pfam" id="PF00535"/>
    </source>
</evidence>
<keyword evidence="6 8" id="KW-1133">Transmembrane helix</keyword>
<keyword evidence="4 8" id="KW-0812">Transmembrane</keyword>
<dbReference type="CDD" id="cd04187">
    <property type="entry name" value="DPM1_like_bac"/>
    <property type="match status" value="1"/>
</dbReference>
<feature type="transmembrane region" description="Helical" evidence="8">
    <location>
        <begin position="233"/>
        <end position="257"/>
    </location>
</feature>
<feature type="transmembrane region" description="Helical" evidence="8">
    <location>
        <begin position="263"/>
        <end position="291"/>
    </location>
</feature>
<dbReference type="AlphaFoldDB" id="A0A1G2D5G3"/>
<dbReference type="STRING" id="1798661.A3D65_03245"/>
<evidence type="ECO:0000256" key="8">
    <source>
        <dbReference type="SAM" id="Phobius"/>
    </source>
</evidence>
<evidence type="ECO:0000256" key="6">
    <source>
        <dbReference type="ARBA" id="ARBA00022989"/>
    </source>
</evidence>
<evidence type="ECO:0000256" key="3">
    <source>
        <dbReference type="ARBA" id="ARBA00022679"/>
    </source>
</evidence>
<keyword evidence="7 8" id="KW-0472">Membrane</keyword>
<protein>
    <submittedName>
        <fullName evidence="10">Glycosyltransferase</fullName>
    </submittedName>
</protein>
<dbReference type="PANTHER" id="PTHR48090">
    <property type="entry name" value="UNDECAPRENYL-PHOSPHATE 4-DEOXY-4-FORMAMIDO-L-ARABINOSE TRANSFERASE-RELATED"/>
    <property type="match status" value="1"/>
</dbReference>
<dbReference type="GO" id="GO:0005886">
    <property type="term" value="C:plasma membrane"/>
    <property type="evidence" value="ECO:0007669"/>
    <property type="project" value="TreeGrafter"/>
</dbReference>
<dbReference type="GO" id="GO:0009103">
    <property type="term" value="P:lipopolysaccharide biosynthetic process"/>
    <property type="evidence" value="ECO:0007669"/>
    <property type="project" value="UniProtKB-KW"/>
</dbReference>
<evidence type="ECO:0000256" key="5">
    <source>
        <dbReference type="ARBA" id="ARBA00022985"/>
    </source>
</evidence>
<accession>A0A1G2D5G3</accession>
<evidence type="ECO:0000313" key="10">
    <source>
        <dbReference type="EMBL" id="OGZ08787.1"/>
    </source>
</evidence>
<dbReference type="SUPFAM" id="SSF53448">
    <property type="entry name" value="Nucleotide-diphospho-sugar transferases"/>
    <property type="match status" value="1"/>
</dbReference>
<keyword evidence="1" id="KW-1003">Cell membrane</keyword>
<evidence type="ECO:0000256" key="7">
    <source>
        <dbReference type="ARBA" id="ARBA00023136"/>
    </source>
</evidence>